<dbReference type="GO" id="GO:0009279">
    <property type="term" value="C:cell outer membrane"/>
    <property type="evidence" value="ECO:0007669"/>
    <property type="project" value="UniProtKB-SubCell"/>
</dbReference>
<dbReference type="InterPro" id="IPR000531">
    <property type="entry name" value="Beta-barrel_TonB"/>
</dbReference>
<evidence type="ECO:0000256" key="5">
    <source>
        <dbReference type="ARBA" id="ARBA00023077"/>
    </source>
</evidence>
<dbReference type="GO" id="GO:0044718">
    <property type="term" value="P:siderophore transmembrane transport"/>
    <property type="evidence" value="ECO:0007669"/>
    <property type="project" value="TreeGrafter"/>
</dbReference>
<evidence type="ECO:0000313" key="13">
    <source>
        <dbReference type="EMBL" id="AIC10276.1"/>
    </source>
</evidence>
<comment type="similarity">
    <text evidence="8 9">Belongs to the TonB-dependent receptor family.</text>
</comment>
<evidence type="ECO:0000256" key="3">
    <source>
        <dbReference type="ARBA" id="ARBA00022452"/>
    </source>
</evidence>
<keyword evidence="5 9" id="KW-0798">TonB box</keyword>
<dbReference type="KEGG" id="xfs:D934_08860"/>
<dbReference type="PATRIC" id="fig|155920.8.peg.2061"/>
<dbReference type="Pfam" id="PF07715">
    <property type="entry name" value="Plug"/>
    <property type="match status" value="1"/>
</dbReference>
<evidence type="ECO:0000256" key="7">
    <source>
        <dbReference type="ARBA" id="ARBA00023237"/>
    </source>
</evidence>
<dbReference type="Gene3D" id="2.40.170.20">
    <property type="entry name" value="TonB-dependent receptor, beta-barrel domain"/>
    <property type="match status" value="1"/>
</dbReference>
<dbReference type="PANTHER" id="PTHR30069:SF40">
    <property type="entry name" value="TONB-DEPENDENT RECEPTOR NMB0964-RELATED"/>
    <property type="match status" value="1"/>
</dbReference>
<keyword evidence="4 8" id="KW-0812">Transmembrane</keyword>
<dbReference type="InterPro" id="IPR012910">
    <property type="entry name" value="Plug_dom"/>
</dbReference>
<dbReference type="RefSeq" id="WP_024749298.1">
    <property type="nucleotide sequence ID" value="NZ_CP006696.1"/>
</dbReference>
<organism evidence="13 14">
    <name type="scientific">Xylella fastidiosa subsp. sandyi Ann-1</name>
    <dbReference type="NCBI Taxonomy" id="155920"/>
    <lineage>
        <taxon>Bacteria</taxon>
        <taxon>Pseudomonadati</taxon>
        <taxon>Pseudomonadota</taxon>
        <taxon>Gammaproteobacteria</taxon>
        <taxon>Lysobacterales</taxon>
        <taxon>Lysobacteraceae</taxon>
        <taxon>Xylella</taxon>
    </lineage>
</organism>
<evidence type="ECO:0000256" key="8">
    <source>
        <dbReference type="PROSITE-ProRule" id="PRU01360"/>
    </source>
</evidence>
<evidence type="ECO:0000313" key="14">
    <source>
        <dbReference type="Proteomes" id="UP000027215"/>
    </source>
</evidence>
<keyword evidence="3 8" id="KW-1134">Transmembrane beta strand</keyword>
<dbReference type="GO" id="GO:0015344">
    <property type="term" value="F:siderophore uptake transmembrane transporter activity"/>
    <property type="evidence" value="ECO:0007669"/>
    <property type="project" value="TreeGrafter"/>
</dbReference>
<proteinExistence type="inferred from homology"/>
<gene>
    <name evidence="13" type="ORF">D934_08860</name>
</gene>
<reference evidence="13 14" key="1">
    <citation type="submission" date="2013-08" db="EMBL/GenBank/DDBJ databases">
        <authorList>
            <person name="Stouthamer R."/>
            <person name="Nunney L."/>
        </authorList>
    </citation>
    <scope>NUCLEOTIDE SEQUENCE [LARGE SCALE GENOMIC DNA]</scope>
    <source>
        <strain evidence="14">ann-1</strain>
    </source>
</reference>
<dbReference type="InterPro" id="IPR037066">
    <property type="entry name" value="Plug_dom_sf"/>
</dbReference>
<feature type="signal peptide" evidence="10">
    <location>
        <begin position="1"/>
        <end position="30"/>
    </location>
</feature>
<feature type="domain" description="TonB-dependent receptor-like beta-barrel" evidence="11">
    <location>
        <begin position="225"/>
        <end position="650"/>
    </location>
</feature>
<feature type="chain" id="PRO_5001586368" evidence="10">
    <location>
        <begin position="31"/>
        <end position="681"/>
    </location>
</feature>
<dbReference type="SUPFAM" id="SSF56935">
    <property type="entry name" value="Porins"/>
    <property type="match status" value="1"/>
</dbReference>
<dbReference type="InterPro" id="IPR036942">
    <property type="entry name" value="Beta-barrel_TonB_sf"/>
</dbReference>
<dbReference type="Gene3D" id="2.170.130.10">
    <property type="entry name" value="TonB-dependent receptor, plug domain"/>
    <property type="match status" value="1"/>
</dbReference>
<dbReference type="Pfam" id="PF00593">
    <property type="entry name" value="TonB_dep_Rec_b-barrel"/>
    <property type="match status" value="1"/>
</dbReference>
<dbReference type="HOGENOM" id="CLU_008287_10_1_6"/>
<keyword evidence="10" id="KW-0732">Signal</keyword>
<name>A0A060HA69_XYLFS</name>
<dbReference type="EMBL" id="CP006696">
    <property type="protein sequence ID" value="AIC10276.1"/>
    <property type="molecule type" value="Genomic_DNA"/>
</dbReference>
<evidence type="ECO:0000256" key="2">
    <source>
        <dbReference type="ARBA" id="ARBA00022448"/>
    </source>
</evidence>
<evidence type="ECO:0000256" key="9">
    <source>
        <dbReference type="RuleBase" id="RU003357"/>
    </source>
</evidence>
<evidence type="ECO:0000259" key="11">
    <source>
        <dbReference type="Pfam" id="PF00593"/>
    </source>
</evidence>
<dbReference type="AlphaFoldDB" id="A0A060HA69"/>
<keyword evidence="6 8" id="KW-0472">Membrane</keyword>
<dbReference type="PANTHER" id="PTHR30069">
    <property type="entry name" value="TONB-DEPENDENT OUTER MEMBRANE RECEPTOR"/>
    <property type="match status" value="1"/>
</dbReference>
<evidence type="ECO:0000256" key="4">
    <source>
        <dbReference type="ARBA" id="ARBA00022692"/>
    </source>
</evidence>
<dbReference type="InterPro" id="IPR039426">
    <property type="entry name" value="TonB-dep_rcpt-like"/>
</dbReference>
<comment type="subcellular location">
    <subcellularLocation>
        <location evidence="1 8">Cell outer membrane</location>
        <topology evidence="1 8">Multi-pass membrane protein</topology>
    </subcellularLocation>
</comment>
<evidence type="ECO:0000256" key="10">
    <source>
        <dbReference type="SAM" id="SignalP"/>
    </source>
</evidence>
<accession>A0A060HA69</accession>
<evidence type="ECO:0000256" key="6">
    <source>
        <dbReference type="ARBA" id="ARBA00023136"/>
    </source>
</evidence>
<keyword evidence="2 8" id="KW-0813">Transport</keyword>
<sequence>MLVTHISILPRTVLFLAVSNLLLTPALAMADVGPPPTDSRHFKTTEVTRHLKDLDAVVVTAIPLRDSYSDLSRPVALLAGEMLDEVRASSLGETVAVLPGVQSSNFGPGVGRPIIRGLDGPRIAVLNNGLSSQDVSTVSQDHSPAVEPFLANQIEVLKGPSTLLYGSGAIGGVVNIVDGRIAEAPVGGFNGRAEMRLDGGDKHGNTNMFRIDAGNGSALSVHADGVYRNEKDYDTPKGRQVNSFIDTKSGSMGASFSGDFGFFGLSVARFHDSYGNPGEPGDPVAGDRGSWLRLHQDRYDLKAGLTDPWGEASALRFSLGHTQYDHIEFEGNEVGTTFGKRASEGRVEASFAFGGGWRTAFGVQGGDSTFQALGEESFVPKTNNKSIGVFGLAHNTFGLFQAEFGARGDQVKYDTDNGVTRNYHPGSFSFSGDLALSKQWRLTLNVDHAERAPVEEELFAKGPHIATLAYEVGRADMNKEKANQAELGLVFRNDWSDAKVSTYYSRYGNFIYLVDTGSTWFWDDGQRDLPVRQWSQANAIFHGIEGEATFHLAKNTSGSWDLRVFGDGVRGRLKDGGNLPRIVPARYGAELRWEDVGWRTSLGAKRYEKQNRVAVNETPTAGYTMVDAHLAYHIDVDNIAWEVFFDGNNLTNCDARVHTSFLKDDVMLAGRNYTVGLRMFF</sequence>
<dbReference type="PROSITE" id="PS52016">
    <property type="entry name" value="TONB_DEPENDENT_REC_3"/>
    <property type="match status" value="1"/>
</dbReference>
<feature type="domain" description="TonB-dependent receptor plug" evidence="12">
    <location>
        <begin position="70"/>
        <end position="173"/>
    </location>
</feature>
<dbReference type="Proteomes" id="UP000027215">
    <property type="component" value="Chromosome"/>
</dbReference>
<protein>
    <submittedName>
        <fullName evidence="13">Ligand-gated channel</fullName>
    </submittedName>
</protein>
<evidence type="ECO:0000256" key="1">
    <source>
        <dbReference type="ARBA" id="ARBA00004571"/>
    </source>
</evidence>
<evidence type="ECO:0000259" key="12">
    <source>
        <dbReference type="Pfam" id="PF07715"/>
    </source>
</evidence>
<keyword evidence="7 8" id="KW-0998">Cell outer membrane</keyword>